<dbReference type="Gene3D" id="2.40.30.170">
    <property type="match status" value="1"/>
</dbReference>
<keyword evidence="3" id="KW-0812">Transmembrane</keyword>
<dbReference type="Proteomes" id="UP000238392">
    <property type="component" value="Unassembled WGS sequence"/>
</dbReference>
<evidence type="ECO:0000313" key="4">
    <source>
        <dbReference type="EMBL" id="PRY88284.1"/>
    </source>
</evidence>
<dbReference type="OrthoDB" id="9806939at2"/>
<keyword evidence="2" id="KW-0175">Coiled coil</keyword>
<gene>
    <name evidence="4" type="ORF">CLV74_10889</name>
</gene>
<dbReference type="SUPFAM" id="SSF111369">
    <property type="entry name" value="HlyD-like secretion proteins"/>
    <property type="match status" value="1"/>
</dbReference>
<protein>
    <submittedName>
        <fullName evidence="4">CusB/HlyD membrane fusion family barrel-sandwich protein</fullName>
    </submittedName>
</protein>
<dbReference type="GO" id="GO:0030313">
    <property type="term" value="C:cell envelope"/>
    <property type="evidence" value="ECO:0007669"/>
    <property type="project" value="UniProtKB-SubCell"/>
</dbReference>
<organism evidence="4 5">
    <name type="scientific">Donghicola tyrosinivorans</name>
    <dbReference type="NCBI Taxonomy" id="1652492"/>
    <lineage>
        <taxon>Bacteria</taxon>
        <taxon>Pseudomonadati</taxon>
        <taxon>Pseudomonadota</taxon>
        <taxon>Alphaproteobacteria</taxon>
        <taxon>Rhodobacterales</taxon>
        <taxon>Roseobacteraceae</taxon>
        <taxon>Donghicola</taxon>
    </lineage>
</organism>
<dbReference type="AlphaFoldDB" id="A0A2T0WP36"/>
<evidence type="ECO:0000256" key="1">
    <source>
        <dbReference type="ARBA" id="ARBA00004196"/>
    </source>
</evidence>
<feature type="transmembrane region" description="Helical" evidence="3">
    <location>
        <begin position="12"/>
        <end position="34"/>
    </location>
</feature>
<keyword evidence="3" id="KW-0472">Membrane</keyword>
<keyword evidence="3" id="KW-1133">Transmembrane helix</keyword>
<keyword evidence="5" id="KW-1185">Reference proteome</keyword>
<accession>A0A2T0WP36</accession>
<evidence type="ECO:0000256" key="2">
    <source>
        <dbReference type="ARBA" id="ARBA00023054"/>
    </source>
</evidence>
<dbReference type="PANTHER" id="PTHR32347:SF23">
    <property type="entry name" value="BLL5650 PROTEIN"/>
    <property type="match status" value="1"/>
</dbReference>
<sequence>MTAHSATLDADYGAALAALAEYAGAPAAFWPVLIQTVQRQLNARAVWLVWRPVSDDPAPWKMLAQVPSAAAVPVDEVLSLAALKKLARDGVTVGQGAGAALALAELQTTDPRQQIVLIADMGGAAAAVAGLQKLTGFICVPQAFDSLRKAKSGARDATRLAQTLESMGRVLDANSFDQAALTFVNDLSERFACETVSLSWRAFEGLRLRATSHSEKVARRSEATSLLEEAGQEALTQDKEVMLPATDQKQVSTAHEAYVRMVKPGHILTLPLMQRSADGQTTELGAVTLERQRQQFSTAEQWALRLYCEMAIAPLVWHAQNTKWLLVRMGREIARSIPKALKPRSGAGKLLMGTLVAAVVGAMFIPLPFRLSATAVLKTDASAYVGAAYDGFIEGSQIILGSVVEKGDVIFTLNTSELVLERNALIAELAQSNRDAEIRRSVNQLSEMLVAQAKADELRAKLLKIDQKLAGAAAKAPISGVVVEGEPAKKIGEAVRRGESQVTISALSSLYVEAAVSEKDLSFIAAGQPVELTLLARPKDTFTMSVARAVPAPEVQDADNVFPVRMSDPDTRADWWVPGMTGVVKISAGTRPVWWLASRSLVDYLRLLLWF</sequence>
<reference evidence="4 5" key="1">
    <citation type="submission" date="2018-03" db="EMBL/GenBank/DDBJ databases">
        <title>Genomic Encyclopedia of Archaeal and Bacterial Type Strains, Phase II (KMG-II): from individual species to whole genera.</title>
        <authorList>
            <person name="Goeker M."/>
        </authorList>
    </citation>
    <scope>NUCLEOTIDE SEQUENCE [LARGE SCALE GENOMIC DNA]</scope>
    <source>
        <strain evidence="4 5">DSM 100212</strain>
    </source>
</reference>
<dbReference type="PANTHER" id="PTHR32347">
    <property type="entry name" value="EFFLUX SYSTEM COMPONENT YKNX-RELATED"/>
    <property type="match status" value="1"/>
</dbReference>
<name>A0A2T0WP36_9RHOB</name>
<dbReference type="RefSeq" id="WP_106265328.1">
    <property type="nucleotide sequence ID" value="NZ_PVTQ01000008.1"/>
</dbReference>
<dbReference type="EMBL" id="PVTQ01000008">
    <property type="protein sequence ID" value="PRY88284.1"/>
    <property type="molecule type" value="Genomic_DNA"/>
</dbReference>
<comment type="caution">
    <text evidence="4">The sequence shown here is derived from an EMBL/GenBank/DDBJ whole genome shotgun (WGS) entry which is preliminary data.</text>
</comment>
<evidence type="ECO:0000256" key="3">
    <source>
        <dbReference type="SAM" id="Phobius"/>
    </source>
</evidence>
<proteinExistence type="predicted"/>
<evidence type="ECO:0000313" key="5">
    <source>
        <dbReference type="Proteomes" id="UP000238392"/>
    </source>
</evidence>
<dbReference type="InterPro" id="IPR050465">
    <property type="entry name" value="UPF0194_transport"/>
</dbReference>
<comment type="subcellular location">
    <subcellularLocation>
        <location evidence="1">Cell envelope</location>
    </subcellularLocation>
</comment>